<reference evidence="1" key="1">
    <citation type="submission" date="2018-02" db="EMBL/GenBank/DDBJ databases">
        <title>Rhizophora mucronata_Transcriptome.</title>
        <authorList>
            <person name="Meera S.P."/>
            <person name="Sreeshan A."/>
            <person name="Augustine A."/>
        </authorList>
    </citation>
    <scope>NUCLEOTIDE SEQUENCE</scope>
    <source>
        <tissue evidence="1">Leaf</tissue>
    </source>
</reference>
<name>A0A2P2P7P3_RHIMU</name>
<protein>
    <submittedName>
        <fullName evidence="1">Uncharacterized protein</fullName>
    </submittedName>
</protein>
<accession>A0A2P2P7P3</accession>
<proteinExistence type="predicted"/>
<dbReference type="EMBL" id="GGEC01070284">
    <property type="protein sequence ID" value="MBX50768.1"/>
    <property type="molecule type" value="Transcribed_RNA"/>
</dbReference>
<dbReference type="AlphaFoldDB" id="A0A2P2P7P3"/>
<sequence length="25" mass="2849">MGWKSCTLYSDVYDVENPSLSSYGF</sequence>
<evidence type="ECO:0000313" key="1">
    <source>
        <dbReference type="EMBL" id="MBX50768.1"/>
    </source>
</evidence>
<organism evidence="1">
    <name type="scientific">Rhizophora mucronata</name>
    <name type="common">Asiatic mangrove</name>
    <dbReference type="NCBI Taxonomy" id="61149"/>
    <lineage>
        <taxon>Eukaryota</taxon>
        <taxon>Viridiplantae</taxon>
        <taxon>Streptophyta</taxon>
        <taxon>Embryophyta</taxon>
        <taxon>Tracheophyta</taxon>
        <taxon>Spermatophyta</taxon>
        <taxon>Magnoliopsida</taxon>
        <taxon>eudicotyledons</taxon>
        <taxon>Gunneridae</taxon>
        <taxon>Pentapetalae</taxon>
        <taxon>rosids</taxon>
        <taxon>fabids</taxon>
        <taxon>Malpighiales</taxon>
        <taxon>Rhizophoraceae</taxon>
        <taxon>Rhizophora</taxon>
    </lineage>
</organism>